<proteinExistence type="predicted"/>
<sequence>MERSLLESEFGSYENLTDGRTLVLYYVNETPLKFTWNNVL</sequence>
<reference evidence="1 2" key="1">
    <citation type="submission" date="2017-03" db="EMBL/GenBank/DDBJ databases">
        <title>Genome Survey of Euroglyphus maynei.</title>
        <authorList>
            <person name="Arlian L.G."/>
            <person name="Morgan M.S."/>
            <person name="Rider S.D."/>
        </authorList>
    </citation>
    <scope>NUCLEOTIDE SEQUENCE [LARGE SCALE GENOMIC DNA]</scope>
    <source>
        <strain evidence="1">Arlian Lab</strain>
        <tissue evidence="1">Whole body</tissue>
    </source>
</reference>
<comment type="caution">
    <text evidence="1">The sequence shown here is derived from an EMBL/GenBank/DDBJ whole genome shotgun (WGS) entry which is preliminary data.</text>
</comment>
<dbReference type="Proteomes" id="UP000194236">
    <property type="component" value="Unassembled WGS sequence"/>
</dbReference>
<evidence type="ECO:0000313" key="1">
    <source>
        <dbReference type="EMBL" id="OTF82258.1"/>
    </source>
</evidence>
<organism evidence="1 2">
    <name type="scientific">Euroglyphus maynei</name>
    <name type="common">Mayne's house dust mite</name>
    <dbReference type="NCBI Taxonomy" id="6958"/>
    <lineage>
        <taxon>Eukaryota</taxon>
        <taxon>Metazoa</taxon>
        <taxon>Ecdysozoa</taxon>
        <taxon>Arthropoda</taxon>
        <taxon>Chelicerata</taxon>
        <taxon>Arachnida</taxon>
        <taxon>Acari</taxon>
        <taxon>Acariformes</taxon>
        <taxon>Sarcoptiformes</taxon>
        <taxon>Astigmata</taxon>
        <taxon>Psoroptidia</taxon>
        <taxon>Analgoidea</taxon>
        <taxon>Pyroglyphidae</taxon>
        <taxon>Pyroglyphinae</taxon>
        <taxon>Euroglyphus</taxon>
    </lineage>
</organism>
<dbReference type="EMBL" id="MUJZ01009325">
    <property type="protein sequence ID" value="OTF82258.1"/>
    <property type="molecule type" value="Genomic_DNA"/>
</dbReference>
<evidence type="ECO:0000313" key="2">
    <source>
        <dbReference type="Proteomes" id="UP000194236"/>
    </source>
</evidence>
<name>A0A1Y3BQN2_EURMA</name>
<dbReference type="AlphaFoldDB" id="A0A1Y3BQN2"/>
<gene>
    <name evidence="1" type="ORF">BLA29_015286</name>
</gene>
<feature type="non-terminal residue" evidence="1">
    <location>
        <position position="40"/>
    </location>
</feature>
<accession>A0A1Y3BQN2</accession>
<keyword evidence="2" id="KW-1185">Reference proteome</keyword>
<protein>
    <submittedName>
        <fullName evidence="1">Uncharacterized protein</fullName>
    </submittedName>
</protein>